<dbReference type="EMBL" id="CAMXCT020003557">
    <property type="protein sequence ID" value="CAL1158443.1"/>
    <property type="molecule type" value="Genomic_DNA"/>
</dbReference>
<organism evidence="1">
    <name type="scientific">Cladocopium goreaui</name>
    <dbReference type="NCBI Taxonomy" id="2562237"/>
    <lineage>
        <taxon>Eukaryota</taxon>
        <taxon>Sar</taxon>
        <taxon>Alveolata</taxon>
        <taxon>Dinophyceae</taxon>
        <taxon>Suessiales</taxon>
        <taxon>Symbiodiniaceae</taxon>
        <taxon>Cladocopium</taxon>
    </lineage>
</organism>
<proteinExistence type="predicted"/>
<evidence type="ECO:0000313" key="1">
    <source>
        <dbReference type="EMBL" id="CAI4005068.1"/>
    </source>
</evidence>
<accession>A0A9P1GC95</accession>
<protein>
    <submittedName>
        <fullName evidence="2">RNase H type-1 domain-containing protein</fullName>
    </submittedName>
</protein>
<reference evidence="2 3" key="2">
    <citation type="submission" date="2024-05" db="EMBL/GenBank/DDBJ databases">
        <authorList>
            <person name="Chen Y."/>
            <person name="Shah S."/>
            <person name="Dougan E. K."/>
            <person name="Thang M."/>
            <person name="Chan C."/>
        </authorList>
    </citation>
    <scope>NUCLEOTIDE SEQUENCE [LARGE SCALE GENOMIC DNA]</scope>
</reference>
<name>A0A9P1GC95_9DINO</name>
<evidence type="ECO:0000313" key="2">
    <source>
        <dbReference type="EMBL" id="CAL4792380.1"/>
    </source>
</evidence>
<dbReference type="AlphaFoldDB" id="A0A9P1GC95"/>
<dbReference type="EMBL" id="CAMXCT010003557">
    <property type="protein sequence ID" value="CAI4005068.1"/>
    <property type="molecule type" value="Genomic_DNA"/>
</dbReference>
<sequence length="585" mass="64931">MVQVPSGLPHSLDACGLLRLKDGGGIDSTADWYLPKGVDLLAELRSQFLELVCEWQLLPRLRSHVAQASREPLLCEDEVQCVRQRLADFLMSKGFPCKVEVPPGQPLTLDLWRALLLFCDDIDVKLPGILREGVPTGILEYVLPSGVWRAVDKPVRPEGVELEILDEPWGSALEDPDCVMRLVQADVEAGFADWIPGGVEEARCLFGANCAGLVKKAGSEPRLVGDSSIGCANQLSRIREKIELPSLFDVEQFVSRHPSDRIGVALRALVQEGNSVCRRELRQLLGMLCWFTTGTRWLRPWLSELFHLLFKQQLRFQKLDAAQVHELAGVLSDSMRVLAKCRLSDILPGWQLLSVGSREVTTKHELLGLPHRGGWWWVKFGDPASAKVKVINECVPVPLVVSNATGLAAADAFAEGQTAGLGGWWLPAGAPLRPECLQYFFVRISLDDLPDWFRPASGDLKSCIAALEALAQLLLLACRVEAQEVSQHQVGWLAIRQMCDNLGVVGASAKQLSLKRPLAAVLQSCALFCSRKRLTLRLSHVAGERNEWADMLSRGADRFNDFWQKLSPQRRCFPKWKELLALGQV</sequence>
<evidence type="ECO:0000313" key="3">
    <source>
        <dbReference type="Proteomes" id="UP001152797"/>
    </source>
</evidence>
<gene>
    <name evidence="1" type="ORF">C1SCF055_LOCUS30823</name>
</gene>
<keyword evidence="3" id="KW-1185">Reference proteome</keyword>
<comment type="caution">
    <text evidence="1">The sequence shown here is derived from an EMBL/GenBank/DDBJ whole genome shotgun (WGS) entry which is preliminary data.</text>
</comment>
<dbReference type="Proteomes" id="UP001152797">
    <property type="component" value="Unassembled WGS sequence"/>
</dbReference>
<reference evidence="1" key="1">
    <citation type="submission" date="2022-10" db="EMBL/GenBank/DDBJ databases">
        <authorList>
            <person name="Chen Y."/>
            <person name="Dougan E. K."/>
            <person name="Chan C."/>
            <person name="Rhodes N."/>
            <person name="Thang M."/>
        </authorList>
    </citation>
    <scope>NUCLEOTIDE SEQUENCE</scope>
</reference>
<dbReference type="EMBL" id="CAMXCT030003557">
    <property type="protein sequence ID" value="CAL4792380.1"/>
    <property type="molecule type" value="Genomic_DNA"/>
</dbReference>
<dbReference type="OrthoDB" id="440078at2759"/>